<dbReference type="EMBL" id="JBHSLF010000052">
    <property type="protein sequence ID" value="MFC5345682.1"/>
    <property type="molecule type" value="Genomic_DNA"/>
</dbReference>
<dbReference type="Pfam" id="PF09981">
    <property type="entry name" value="DUF2218"/>
    <property type="match status" value="1"/>
</dbReference>
<dbReference type="Gene3D" id="3.30.310.50">
    <property type="entry name" value="Alpha-D-phosphohexomutase, C-terminal domain"/>
    <property type="match status" value="1"/>
</dbReference>
<organism evidence="1 2">
    <name type="scientific">Brevundimonas staleyi</name>
    <dbReference type="NCBI Taxonomy" id="74326"/>
    <lineage>
        <taxon>Bacteria</taxon>
        <taxon>Pseudomonadati</taxon>
        <taxon>Pseudomonadota</taxon>
        <taxon>Alphaproteobacteria</taxon>
        <taxon>Caulobacterales</taxon>
        <taxon>Caulobacteraceae</taxon>
        <taxon>Brevundimonas</taxon>
    </lineage>
</organism>
<evidence type="ECO:0000313" key="1">
    <source>
        <dbReference type="EMBL" id="MFC5345682.1"/>
    </source>
</evidence>
<dbReference type="Proteomes" id="UP001596152">
    <property type="component" value="Unassembled WGS sequence"/>
</dbReference>
<comment type="caution">
    <text evidence="1">The sequence shown here is derived from an EMBL/GenBank/DDBJ whole genome shotgun (WGS) entry which is preliminary data.</text>
</comment>
<gene>
    <name evidence="1" type="ORF">ACFPIE_17340</name>
</gene>
<dbReference type="PIRSF" id="PIRSF028291">
    <property type="entry name" value="UCP028291"/>
    <property type="match status" value="1"/>
</dbReference>
<sequence length="97" mass="11077">MNISVAHVPTEKGSRYLQQLCKHWAHKFKVDFTPTDGRIDFLDGRECLLKAEAEELVVTAVCPTEGMGPFQVIIEKHLNRFAHKEGELVYRWAPAPE</sequence>
<dbReference type="InterPro" id="IPR014543">
    <property type="entry name" value="UCP028291"/>
</dbReference>
<proteinExistence type="predicted"/>
<name>A0ABW0FVU5_9CAUL</name>
<evidence type="ECO:0000313" key="2">
    <source>
        <dbReference type="Proteomes" id="UP001596152"/>
    </source>
</evidence>
<accession>A0ABW0FVU5</accession>
<protein>
    <submittedName>
        <fullName evidence="1">DUF2218 domain-containing protein</fullName>
    </submittedName>
</protein>
<dbReference type="RefSeq" id="WP_374038233.1">
    <property type="nucleotide sequence ID" value="NZ_CP169082.1"/>
</dbReference>
<reference evidence="2" key="1">
    <citation type="journal article" date="2019" name="Int. J. Syst. Evol. Microbiol.">
        <title>The Global Catalogue of Microorganisms (GCM) 10K type strain sequencing project: providing services to taxonomists for standard genome sequencing and annotation.</title>
        <authorList>
            <consortium name="The Broad Institute Genomics Platform"/>
            <consortium name="The Broad Institute Genome Sequencing Center for Infectious Disease"/>
            <person name="Wu L."/>
            <person name="Ma J."/>
        </authorList>
    </citation>
    <scope>NUCLEOTIDE SEQUENCE [LARGE SCALE GENOMIC DNA]</scope>
    <source>
        <strain evidence="2">JCM 12125</strain>
    </source>
</reference>
<keyword evidence="2" id="KW-1185">Reference proteome</keyword>